<evidence type="ECO:0000313" key="3">
    <source>
        <dbReference type="Proteomes" id="UP000504636"/>
    </source>
</evidence>
<reference evidence="2 4" key="1">
    <citation type="journal article" date="2020" name="Stud. Mycol.">
        <title>101 Dothideomycetes genomes: a test case for predicting lifestyles and emergence of pathogens.</title>
        <authorList>
            <person name="Haridas S."/>
            <person name="Albert R."/>
            <person name="Binder M."/>
            <person name="Bloem J."/>
            <person name="Labutti K."/>
            <person name="Salamov A."/>
            <person name="Andreopoulos B."/>
            <person name="Baker S."/>
            <person name="Barry K."/>
            <person name="Bills G."/>
            <person name="Bluhm B."/>
            <person name="Cannon C."/>
            <person name="Castanera R."/>
            <person name="Culley D."/>
            <person name="Daum C."/>
            <person name="Ezra D."/>
            <person name="Gonzalez J."/>
            <person name="Henrissat B."/>
            <person name="Kuo A."/>
            <person name="Liang C."/>
            <person name="Lipzen A."/>
            <person name="Lutzoni F."/>
            <person name="Magnuson J."/>
            <person name="Mondo S."/>
            <person name="Nolan M."/>
            <person name="Ohm R."/>
            <person name="Pangilinan J."/>
            <person name="Park H.-J."/>
            <person name="Ramirez L."/>
            <person name="Alfaro M."/>
            <person name="Sun H."/>
            <person name="Tritt A."/>
            <person name="Yoshinaga Y."/>
            <person name="Zwiers L.-H."/>
            <person name="Turgeon B."/>
            <person name="Goodwin S."/>
            <person name="Spatafora J."/>
            <person name="Crous P."/>
            <person name="Grigoriev I."/>
        </authorList>
    </citation>
    <scope>NUCLEOTIDE SEQUENCE</scope>
    <source>
        <strain evidence="2 4">CBS 304.34</strain>
    </source>
</reference>
<feature type="region of interest" description="Disordered" evidence="1">
    <location>
        <begin position="1"/>
        <end position="46"/>
    </location>
</feature>
<protein>
    <submittedName>
        <fullName evidence="2 4">Uncharacterized protein</fullName>
    </submittedName>
</protein>
<evidence type="ECO:0000256" key="1">
    <source>
        <dbReference type="SAM" id="MobiDB-lite"/>
    </source>
</evidence>
<name>A0A6A6Y303_9PEZI</name>
<dbReference type="GeneID" id="54463388"/>
<feature type="compositionally biased region" description="Basic and acidic residues" evidence="1">
    <location>
        <begin position="8"/>
        <end position="26"/>
    </location>
</feature>
<accession>A0A6A6Y303</accession>
<feature type="compositionally biased region" description="Polar residues" evidence="1">
    <location>
        <begin position="28"/>
        <end position="46"/>
    </location>
</feature>
<dbReference type="RefSeq" id="XP_033569983.1">
    <property type="nucleotide sequence ID" value="XM_033722495.1"/>
</dbReference>
<sequence>MASQRIAKTVEEQDVKEIRVDSRRETAFPSNPRNSARPQHYPTDQESIAIDKKPRDVCGTIAIFRKKLKEDNIVIAVFENALKHERQARFECARAYDILHSQHGQAIVRLTNMANKRILLDRELDKAQNVIRTFESTIENTNDCLPRRTGIRWSRASQKQSSSKPGSPSSRKKRWRLCRNTRAHITATE</sequence>
<gene>
    <name evidence="2 4" type="ORF">BDZ99DRAFT_482547</name>
</gene>
<proteinExistence type="predicted"/>
<dbReference type="Proteomes" id="UP000504636">
    <property type="component" value="Unplaced"/>
</dbReference>
<dbReference type="EMBL" id="MU003720">
    <property type="protein sequence ID" value="KAF2803019.1"/>
    <property type="molecule type" value="Genomic_DNA"/>
</dbReference>
<organism evidence="2">
    <name type="scientific">Mytilinidion resinicola</name>
    <dbReference type="NCBI Taxonomy" id="574789"/>
    <lineage>
        <taxon>Eukaryota</taxon>
        <taxon>Fungi</taxon>
        <taxon>Dikarya</taxon>
        <taxon>Ascomycota</taxon>
        <taxon>Pezizomycotina</taxon>
        <taxon>Dothideomycetes</taxon>
        <taxon>Pleosporomycetidae</taxon>
        <taxon>Mytilinidiales</taxon>
        <taxon>Mytilinidiaceae</taxon>
        <taxon>Mytilinidion</taxon>
    </lineage>
</organism>
<feature type="compositionally biased region" description="Low complexity" evidence="1">
    <location>
        <begin position="157"/>
        <end position="169"/>
    </location>
</feature>
<evidence type="ECO:0000313" key="4">
    <source>
        <dbReference type="RefSeq" id="XP_033569983.1"/>
    </source>
</evidence>
<reference evidence="4" key="2">
    <citation type="submission" date="2020-04" db="EMBL/GenBank/DDBJ databases">
        <authorList>
            <consortium name="NCBI Genome Project"/>
        </authorList>
    </citation>
    <scope>NUCLEOTIDE SEQUENCE</scope>
    <source>
        <strain evidence="4">CBS 304.34</strain>
    </source>
</reference>
<dbReference type="AlphaFoldDB" id="A0A6A6Y303"/>
<evidence type="ECO:0000313" key="2">
    <source>
        <dbReference type="EMBL" id="KAF2803019.1"/>
    </source>
</evidence>
<feature type="region of interest" description="Disordered" evidence="1">
    <location>
        <begin position="151"/>
        <end position="174"/>
    </location>
</feature>
<reference evidence="4" key="3">
    <citation type="submission" date="2025-04" db="UniProtKB">
        <authorList>
            <consortium name="RefSeq"/>
        </authorList>
    </citation>
    <scope>IDENTIFICATION</scope>
    <source>
        <strain evidence="4">CBS 304.34</strain>
    </source>
</reference>
<keyword evidence="3" id="KW-1185">Reference proteome</keyword>